<proteinExistence type="predicted"/>
<dbReference type="AlphaFoldDB" id="A0A6A5RQJ9"/>
<feature type="domain" description="DUF7708" evidence="1">
    <location>
        <begin position="141"/>
        <end position="274"/>
    </location>
</feature>
<dbReference type="EMBL" id="ML978963">
    <property type="protein sequence ID" value="KAF1930615.1"/>
    <property type="molecule type" value="Genomic_DNA"/>
</dbReference>
<evidence type="ECO:0000313" key="3">
    <source>
        <dbReference type="Proteomes" id="UP000800082"/>
    </source>
</evidence>
<dbReference type="RefSeq" id="XP_033450863.1">
    <property type="nucleotide sequence ID" value="XM_033590437.1"/>
</dbReference>
<gene>
    <name evidence="2" type="ORF">M421DRAFT_412885</name>
</gene>
<sequence length="616" mass="69442">MSGHALVRRFTDEQGGNTTLERATKTAQEEEDVLLEKGERDRLSVFFENPKGDHIYFHQAEVAKKTLNRTCEEFFKQERSSGLAKFFGIRRKQSRHAADQVMQQYVATNVEELRAVVEELDLKWREKQSRASASLIQQQTALCSTLHAHKKAFALLPSQNNYASSLCGGLTLLISAAVNYDEIAEILSDKVARIAEKVSSVAEIVKLVETQRMCELYAEIHAQVFTFYRDVIAWYMERKHDRFVKSFNEQLKKGYEKAVENINDCINALLIQTKVADMAISKAILLGVRGLEREVYRQRQAPQSDIAHVGVTMQNLLHTMVYSNGIQLANAEAKGIKELSLSIPEQPLAAKMTTVNRVEALAQAVRIKSFAVGTEGQALLKDGRFWIPQVEASAKLVQWRAEHNDKSRLWINSPLQTKEMPSSRAAAMTVIVAAWQSEEAIISHFCERTRMDGLFENRNPEKTGLIGLVYNLVTQLLQFRVVDDAVKISEDEMEALNGSDGSWDAALIMLRSLLRATPQLSMCVIDNLNVLALSAGANWCAEFLDVLFEHQQTCAHAFRVLLTTAGHSGILSGYFERDERVFVQRGAQEVLHRELRALESVSSQRPHREGDQRDCC</sequence>
<dbReference type="OrthoDB" id="4840035at2759"/>
<dbReference type="InterPro" id="IPR056125">
    <property type="entry name" value="DUF7708"/>
</dbReference>
<reference evidence="2" key="1">
    <citation type="journal article" date="2020" name="Stud. Mycol.">
        <title>101 Dothideomycetes genomes: a test case for predicting lifestyles and emergence of pathogens.</title>
        <authorList>
            <person name="Haridas S."/>
            <person name="Albert R."/>
            <person name="Binder M."/>
            <person name="Bloem J."/>
            <person name="Labutti K."/>
            <person name="Salamov A."/>
            <person name="Andreopoulos B."/>
            <person name="Baker S."/>
            <person name="Barry K."/>
            <person name="Bills G."/>
            <person name="Bluhm B."/>
            <person name="Cannon C."/>
            <person name="Castanera R."/>
            <person name="Culley D."/>
            <person name="Daum C."/>
            <person name="Ezra D."/>
            <person name="Gonzalez J."/>
            <person name="Henrissat B."/>
            <person name="Kuo A."/>
            <person name="Liang C."/>
            <person name="Lipzen A."/>
            <person name="Lutzoni F."/>
            <person name="Magnuson J."/>
            <person name="Mondo S."/>
            <person name="Nolan M."/>
            <person name="Ohm R."/>
            <person name="Pangilinan J."/>
            <person name="Park H.-J."/>
            <person name="Ramirez L."/>
            <person name="Alfaro M."/>
            <person name="Sun H."/>
            <person name="Tritt A."/>
            <person name="Yoshinaga Y."/>
            <person name="Zwiers L.-H."/>
            <person name="Turgeon B."/>
            <person name="Goodwin S."/>
            <person name="Spatafora J."/>
            <person name="Crous P."/>
            <person name="Grigoriev I."/>
        </authorList>
    </citation>
    <scope>NUCLEOTIDE SEQUENCE</scope>
    <source>
        <strain evidence="2">CBS 183.55</strain>
    </source>
</reference>
<evidence type="ECO:0000313" key="2">
    <source>
        <dbReference type="EMBL" id="KAF1930615.1"/>
    </source>
</evidence>
<name>A0A6A5RQJ9_9PLEO</name>
<protein>
    <recommendedName>
        <fullName evidence="1">DUF7708 domain-containing protein</fullName>
    </recommendedName>
</protein>
<dbReference type="Proteomes" id="UP000800082">
    <property type="component" value="Unassembled WGS sequence"/>
</dbReference>
<evidence type="ECO:0000259" key="1">
    <source>
        <dbReference type="Pfam" id="PF24809"/>
    </source>
</evidence>
<dbReference type="Pfam" id="PF24809">
    <property type="entry name" value="DUF7708"/>
    <property type="match status" value="1"/>
</dbReference>
<dbReference type="GeneID" id="54348104"/>
<organism evidence="2 3">
    <name type="scientific">Didymella exigua CBS 183.55</name>
    <dbReference type="NCBI Taxonomy" id="1150837"/>
    <lineage>
        <taxon>Eukaryota</taxon>
        <taxon>Fungi</taxon>
        <taxon>Dikarya</taxon>
        <taxon>Ascomycota</taxon>
        <taxon>Pezizomycotina</taxon>
        <taxon>Dothideomycetes</taxon>
        <taxon>Pleosporomycetidae</taxon>
        <taxon>Pleosporales</taxon>
        <taxon>Pleosporineae</taxon>
        <taxon>Didymellaceae</taxon>
        <taxon>Didymella</taxon>
    </lineage>
</organism>
<keyword evidence="3" id="KW-1185">Reference proteome</keyword>
<accession>A0A6A5RQJ9</accession>